<dbReference type="GO" id="GO:0070086">
    <property type="term" value="P:ubiquitin-dependent endocytosis"/>
    <property type="evidence" value="ECO:0007669"/>
    <property type="project" value="TreeGrafter"/>
</dbReference>
<feature type="compositionally biased region" description="Acidic residues" evidence="1">
    <location>
        <begin position="914"/>
        <end position="927"/>
    </location>
</feature>
<feature type="region of interest" description="Disordered" evidence="1">
    <location>
        <begin position="736"/>
        <end position="817"/>
    </location>
</feature>
<feature type="compositionally biased region" description="Low complexity" evidence="1">
    <location>
        <begin position="691"/>
        <end position="714"/>
    </location>
</feature>
<feature type="region of interest" description="Disordered" evidence="1">
    <location>
        <begin position="396"/>
        <end position="415"/>
    </location>
</feature>
<dbReference type="InterPro" id="IPR050357">
    <property type="entry name" value="Arrestin_domain-protein"/>
</dbReference>
<dbReference type="AlphaFoldDB" id="A0A8J5UNS0"/>
<dbReference type="Proteomes" id="UP000694255">
    <property type="component" value="Unassembled WGS sequence"/>
</dbReference>
<feature type="region of interest" description="Disordered" evidence="1">
    <location>
        <begin position="903"/>
        <end position="987"/>
    </location>
</feature>
<feature type="domain" description="Arrestin C-terminal-like" evidence="2">
    <location>
        <begin position="319"/>
        <end position="495"/>
    </location>
</feature>
<sequence length="987" mass="108851">MNSPLFSPQQLTSRVTSPNLIAAGTNDNIINNPLLPHLPEKPIASTSSLQVYIIPTESNLFVQGFEPQEYLSRPPTLLRGCLYIRILKPCKLKSIVLNFKGIQKTDWPEGIPPKKQIYLESNSIISHTWPFYQASNAPTPNNGADVYVEPTTTTGITRKHALSAPNLEDLPRSRINLSDASLTTPTTPTESLNERSSGGNFFTRNLSPSFMRRGNRSPTISAFDSELSSVISPIAGDPSSSGYFAPGDYIYNFEHPIPASIPESCNVTYGNVEYDLSVTITRPGTFKTNLFGKLPIEIIRIPSDSNMEENESIVITRDWEDQLRYDIVIGSKAIILDSYLPLAFRFIPLFGKVALHRVRVYLTETLEYFCSNKKVHRMEPTKKFLLLEHKAQKGKSLLSQEHHHDHNGDDENENNFEDDILPKELEFQLYVPRELDSKNKLHCVIHPDTSFENIQAHHWLKICLRISKLDPENPAKRKHYEISIDSPLKVLSPHAAHGNTLLPAYDDFIPNYNAAATATTATTTQTTPIDTAVPPVQNGLLSVISNLSRNPSSNHLDELVNDYPPPPIEFHHISTTTDLDGVIDSHVDMHLDSNLYAPKSPDIIQSINSPQALPHPGTFTSPGGRVMTPIGQPRAIHLLRNPSINPPAFDADIPPPPMEDLPPPAYDLEEEISLSPLRIDESPSILDRISGDSSSGSNNNNNGVPGDGSSNNVNRNNVPEIRVSTSNPVKELLMNVSPSQQQQQQNNSEGCASSNLEQSTSTASSRHDSEGDITDYPGSPINPPVMPINKSRTSSIGSSAQLGTSTAGGDSDLPFDQTVPLLDLTNQETPQTGESQDTRESLGSIMYDLSYVHPNLNESETTGAGPFRIHDLNLSNLRNPRIKKHYQDQQPFLAEDAEIEEAAGENNHQNESDAGSEEESQEQEDSSSSDAGSEEERYRQRSFGVVNNNNDEDGALRNSGRSGSSSSNKEIPQQSQVPGFKIGYVMH</sequence>
<dbReference type="InterPro" id="IPR011022">
    <property type="entry name" value="Arrestin_C-like"/>
</dbReference>
<accession>A0A8J5UNS0</accession>
<feature type="compositionally biased region" description="Polar residues" evidence="1">
    <location>
        <begin position="746"/>
        <end position="764"/>
    </location>
</feature>
<evidence type="ECO:0000313" key="4">
    <source>
        <dbReference type="Proteomes" id="UP000694255"/>
    </source>
</evidence>
<reference evidence="3 4" key="1">
    <citation type="journal article" date="2021" name="DNA Res.">
        <title>Genome analysis of Candida subhashii reveals its hybrid nature and dual mitochondrial genome conformations.</title>
        <authorList>
            <person name="Mixao V."/>
            <person name="Hegedusova E."/>
            <person name="Saus E."/>
            <person name="Pryszcz L.P."/>
            <person name="Cillingova A."/>
            <person name="Nosek J."/>
            <person name="Gabaldon T."/>
        </authorList>
    </citation>
    <scope>NUCLEOTIDE SEQUENCE [LARGE SCALE GENOMIC DNA]</scope>
    <source>
        <strain evidence="3 4">CBS 10753</strain>
    </source>
</reference>
<dbReference type="GO" id="GO:0031625">
    <property type="term" value="F:ubiquitin protein ligase binding"/>
    <property type="evidence" value="ECO:0007669"/>
    <property type="project" value="TreeGrafter"/>
</dbReference>
<name>A0A8J5UNS0_9ASCO</name>
<evidence type="ECO:0000259" key="2">
    <source>
        <dbReference type="SMART" id="SM01017"/>
    </source>
</evidence>
<dbReference type="InterPro" id="IPR011021">
    <property type="entry name" value="Arrestin-like_N"/>
</dbReference>
<proteinExistence type="predicted"/>
<evidence type="ECO:0000313" key="3">
    <source>
        <dbReference type="EMBL" id="KAG7663886.1"/>
    </source>
</evidence>
<dbReference type="SMART" id="SM01017">
    <property type="entry name" value="Arrestin_C"/>
    <property type="match status" value="1"/>
</dbReference>
<organism evidence="3 4">
    <name type="scientific">[Candida] subhashii</name>
    <dbReference type="NCBI Taxonomy" id="561895"/>
    <lineage>
        <taxon>Eukaryota</taxon>
        <taxon>Fungi</taxon>
        <taxon>Dikarya</taxon>
        <taxon>Ascomycota</taxon>
        <taxon>Saccharomycotina</taxon>
        <taxon>Pichiomycetes</taxon>
        <taxon>Debaryomycetaceae</taxon>
        <taxon>Spathaspora</taxon>
    </lineage>
</organism>
<feature type="compositionally biased region" description="Polar residues" evidence="1">
    <location>
        <begin position="790"/>
        <end position="808"/>
    </location>
</feature>
<protein>
    <recommendedName>
        <fullName evidence="2">Arrestin C-terminal-like domain-containing protein</fullName>
    </recommendedName>
</protein>
<dbReference type="OrthoDB" id="2238745at2759"/>
<gene>
    <name evidence="3" type="ORF">J8A68_002574</name>
</gene>
<dbReference type="PANTHER" id="PTHR11188:SF174">
    <property type="entry name" value="ARRESTIN-RELATED TRAFFICKING ADAPTER 10-RELATED"/>
    <property type="match status" value="1"/>
</dbReference>
<dbReference type="GO" id="GO:0005829">
    <property type="term" value="C:cytosol"/>
    <property type="evidence" value="ECO:0007669"/>
    <property type="project" value="TreeGrafter"/>
</dbReference>
<dbReference type="EMBL" id="JAGSYN010000114">
    <property type="protein sequence ID" value="KAG7663886.1"/>
    <property type="molecule type" value="Genomic_DNA"/>
</dbReference>
<feature type="region of interest" description="Disordered" evidence="1">
    <location>
        <begin position="174"/>
        <end position="213"/>
    </location>
</feature>
<dbReference type="Pfam" id="PF00339">
    <property type="entry name" value="Arrestin_N"/>
    <property type="match status" value="1"/>
</dbReference>
<comment type="caution">
    <text evidence="3">The sequence shown here is derived from an EMBL/GenBank/DDBJ whole genome shotgun (WGS) entry which is preliminary data.</text>
</comment>
<feature type="region of interest" description="Disordered" evidence="1">
    <location>
        <begin position="640"/>
        <end position="717"/>
    </location>
</feature>
<dbReference type="RefSeq" id="XP_049264118.1">
    <property type="nucleotide sequence ID" value="XM_049406339.1"/>
</dbReference>
<dbReference type="GeneID" id="73469375"/>
<evidence type="ECO:0000256" key="1">
    <source>
        <dbReference type="SAM" id="MobiDB-lite"/>
    </source>
</evidence>
<feature type="compositionally biased region" description="Pro residues" evidence="1">
    <location>
        <begin position="653"/>
        <end position="665"/>
    </location>
</feature>
<dbReference type="GO" id="GO:0030674">
    <property type="term" value="F:protein-macromolecule adaptor activity"/>
    <property type="evidence" value="ECO:0007669"/>
    <property type="project" value="TreeGrafter"/>
</dbReference>
<feature type="compositionally biased region" description="Polar residues" evidence="1">
    <location>
        <begin position="190"/>
        <end position="208"/>
    </location>
</feature>
<feature type="compositionally biased region" description="Basic and acidic residues" evidence="1">
    <location>
        <begin position="400"/>
        <end position="409"/>
    </location>
</feature>
<feature type="compositionally biased region" description="Low complexity" evidence="1">
    <location>
        <begin position="957"/>
        <end position="968"/>
    </location>
</feature>
<dbReference type="Pfam" id="PF02752">
    <property type="entry name" value="Arrestin_C"/>
    <property type="match status" value="1"/>
</dbReference>
<dbReference type="PANTHER" id="PTHR11188">
    <property type="entry name" value="ARRESTIN DOMAIN CONTAINING PROTEIN"/>
    <property type="match status" value="1"/>
</dbReference>
<keyword evidence="4" id="KW-1185">Reference proteome</keyword>